<dbReference type="EMBL" id="KZ502877">
    <property type="protein sequence ID" value="PKU71522.1"/>
    <property type="molecule type" value="Genomic_DNA"/>
</dbReference>
<evidence type="ECO:0000313" key="1">
    <source>
        <dbReference type="EMBL" id="PKU71522.1"/>
    </source>
</evidence>
<sequence>MLENGDCDAGDDNRCSIKTCGIAQLNYRPAASSPVGLLSLFSNQVLENSLNLYDGKLIEEFKKSKTGERIWRKWRIDLDGVVLVVIRETKRAGISTVHTAKAMHVPLVLVSIGVELVLKEEARREQRP</sequence>
<reference evidence="1 2" key="2">
    <citation type="journal article" date="2017" name="Nature">
        <title>The Apostasia genome and the evolution of orchids.</title>
        <authorList>
            <person name="Zhang G.Q."/>
            <person name="Liu K.W."/>
            <person name="Li Z."/>
            <person name="Lohaus R."/>
            <person name="Hsiao Y.Y."/>
            <person name="Niu S.C."/>
            <person name="Wang J.Y."/>
            <person name="Lin Y.C."/>
            <person name="Xu Q."/>
            <person name="Chen L.J."/>
            <person name="Yoshida K."/>
            <person name="Fujiwara S."/>
            <person name="Wang Z.W."/>
            <person name="Zhang Y.Q."/>
            <person name="Mitsuda N."/>
            <person name="Wang M."/>
            <person name="Liu G.H."/>
            <person name="Pecoraro L."/>
            <person name="Huang H.X."/>
            <person name="Xiao X.J."/>
            <person name="Lin M."/>
            <person name="Wu X.Y."/>
            <person name="Wu W.L."/>
            <person name="Chen Y.Y."/>
            <person name="Chang S.B."/>
            <person name="Sakamoto S."/>
            <person name="Ohme-Takagi M."/>
            <person name="Yagi M."/>
            <person name="Zeng S.J."/>
            <person name="Shen C.Y."/>
            <person name="Yeh C.M."/>
            <person name="Luo Y.B."/>
            <person name="Tsai W.C."/>
            <person name="Van de Peer Y."/>
            <person name="Liu Z.J."/>
        </authorList>
    </citation>
    <scope>NUCLEOTIDE SEQUENCE [LARGE SCALE GENOMIC DNA]</scope>
    <source>
        <tissue evidence="1">The whole plant</tissue>
    </source>
</reference>
<proteinExistence type="predicted"/>
<dbReference type="AlphaFoldDB" id="A0A2I0W790"/>
<organism evidence="1 2">
    <name type="scientific">Dendrobium catenatum</name>
    <dbReference type="NCBI Taxonomy" id="906689"/>
    <lineage>
        <taxon>Eukaryota</taxon>
        <taxon>Viridiplantae</taxon>
        <taxon>Streptophyta</taxon>
        <taxon>Embryophyta</taxon>
        <taxon>Tracheophyta</taxon>
        <taxon>Spermatophyta</taxon>
        <taxon>Magnoliopsida</taxon>
        <taxon>Liliopsida</taxon>
        <taxon>Asparagales</taxon>
        <taxon>Orchidaceae</taxon>
        <taxon>Epidendroideae</taxon>
        <taxon>Malaxideae</taxon>
        <taxon>Dendrobiinae</taxon>
        <taxon>Dendrobium</taxon>
    </lineage>
</organism>
<accession>A0A2I0W790</accession>
<evidence type="ECO:0000313" key="2">
    <source>
        <dbReference type="Proteomes" id="UP000233837"/>
    </source>
</evidence>
<protein>
    <submittedName>
        <fullName evidence="1">Uncharacterized protein</fullName>
    </submittedName>
</protein>
<gene>
    <name evidence="1" type="ORF">MA16_Dca004364</name>
</gene>
<keyword evidence="2" id="KW-1185">Reference proteome</keyword>
<dbReference type="Proteomes" id="UP000233837">
    <property type="component" value="Unassembled WGS sequence"/>
</dbReference>
<reference evidence="1 2" key="1">
    <citation type="journal article" date="2016" name="Sci. Rep.">
        <title>The Dendrobium catenatum Lindl. genome sequence provides insights into polysaccharide synthase, floral development and adaptive evolution.</title>
        <authorList>
            <person name="Zhang G.Q."/>
            <person name="Xu Q."/>
            <person name="Bian C."/>
            <person name="Tsai W.C."/>
            <person name="Yeh C.M."/>
            <person name="Liu K.W."/>
            <person name="Yoshida K."/>
            <person name="Zhang L.S."/>
            <person name="Chang S.B."/>
            <person name="Chen F."/>
            <person name="Shi Y."/>
            <person name="Su Y.Y."/>
            <person name="Zhang Y.Q."/>
            <person name="Chen L.J."/>
            <person name="Yin Y."/>
            <person name="Lin M."/>
            <person name="Huang H."/>
            <person name="Deng H."/>
            <person name="Wang Z.W."/>
            <person name="Zhu S.L."/>
            <person name="Zhao X."/>
            <person name="Deng C."/>
            <person name="Niu S.C."/>
            <person name="Huang J."/>
            <person name="Wang M."/>
            <person name="Liu G.H."/>
            <person name="Yang H.J."/>
            <person name="Xiao X.J."/>
            <person name="Hsiao Y.Y."/>
            <person name="Wu W.L."/>
            <person name="Chen Y.Y."/>
            <person name="Mitsuda N."/>
            <person name="Ohme-Takagi M."/>
            <person name="Luo Y.B."/>
            <person name="Van de Peer Y."/>
            <person name="Liu Z.J."/>
        </authorList>
    </citation>
    <scope>NUCLEOTIDE SEQUENCE [LARGE SCALE GENOMIC DNA]</scope>
    <source>
        <tissue evidence="1">The whole plant</tissue>
    </source>
</reference>
<name>A0A2I0W790_9ASPA</name>